<dbReference type="GO" id="GO:0016020">
    <property type="term" value="C:membrane"/>
    <property type="evidence" value="ECO:0007669"/>
    <property type="project" value="UniProtKB-SubCell"/>
</dbReference>
<protein>
    <submittedName>
        <fullName evidence="6">LemA family protein</fullName>
    </submittedName>
</protein>
<dbReference type="Gene3D" id="1.20.1440.20">
    <property type="entry name" value="LemA-like domain"/>
    <property type="match status" value="1"/>
</dbReference>
<comment type="subcellular location">
    <subcellularLocation>
        <location evidence="1">Membrane</location>
        <topology evidence="1">Single-pass membrane protein</topology>
    </subcellularLocation>
</comment>
<comment type="caution">
    <text evidence="6">The sequence shown here is derived from an EMBL/GenBank/DDBJ whole genome shotgun (WGS) entry which is preliminary data.</text>
</comment>
<evidence type="ECO:0000313" key="6">
    <source>
        <dbReference type="EMBL" id="PWB87071.1"/>
    </source>
</evidence>
<keyword evidence="3" id="KW-0812">Transmembrane</keyword>
<evidence type="ECO:0000256" key="3">
    <source>
        <dbReference type="ARBA" id="ARBA00022692"/>
    </source>
</evidence>
<dbReference type="SUPFAM" id="SSF140478">
    <property type="entry name" value="LemA-like"/>
    <property type="match status" value="1"/>
</dbReference>
<evidence type="ECO:0000256" key="4">
    <source>
        <dbReference type="ARBA" id="ARBA00022989"/>
    </source>
</evidence>
<evidence type="ECO:0000256" key="1">
    <source>
        <dbReference type="ARBA" id="ARBA00004167"/>
    </source>
</evidence>
<evidence type="ECO:0000313" key="7">
    <source>
        <dbReference type="Proteomes" id="UP000245577"/>
    </source>
</evidence>
<organism evidence="6 7">
    <name type="scientific">Methanobrevibacter woesei</name>
    <dbReference type="NCBI Taxonomy" id="190976"/>
    <lineage>
        <taxon>Archaea</taxon>
        <taxon>Methanobacteriati</taxon>
        <taxon>Methanobacteriota</taxon>
        <taxon>Methanomada group</taxon>
        <taxon>Methanobacteria</taxon>
        <taxon>Methanobacteriales</taxon>
        <taxon>Methanobacteriaceae</taxon>
        <taxon>Methanobrevibacter</taxon>
    </lineage>
</organism>
<dbReference type="AlphaFoldDB" id="A0A2U1S9E8"/>
<dbReference type="OrthoDB" id="9363at2157"/>
<dbReference type="Proteomes" id="UP000245577">
    <property type="component" value="Unassembled WGS sequence"/>
</dbReference>
<keyword evidence="7" id="KW-1185">Reference proteome</keyword>
<dbReference type="PANTHER" id="PTHR34478">
    <property type="entry name" value="PROTEIN LEMA"/>
    <property type="match status" value="1"/>
</dbReference>
<dbReference type="RefSeq" id="WP_116669012.1">
    <property type="nucleotide sequence ID" value="NZ_CALUOI010000004.1"/>
</dbReference>
<reference evidence="6 7" key="1">
    <citation type="submission" date="2017-03" db="EMBL/GenBank/DDBJ databases">
        <title>Genome sequence of Methanobrevibacter wosei.</title>
        <authorList>
            <person name="Poehlein A."/>
            <person name="Seedorf H."/>
            <person name="Daniel R."/>
        </authorList>
    </citation>
    <scope>NUCLEOTIDE SEQUENCE [LARGE SCALE GENOMIC DNA]</scope>
    <source>
        <strain evidence="6 7">DSM 11979</strain>
    </source>
</reference>
<sequence length="183" mass="20541">MIFTIILVIIIIAVVAYIVKLYNDLVGGRNKVKNSWSQIDVQLTRRADLILNLVETVKGYASHEQSVLTEVTEARAGLMNASSVKEAANANNILTDTLKSLFAVAESYPDLKANQNFLDLQNQLTETENKIAYARQFYNDTVLMYNNQCEMFPSNIIASLFKFNQADFFEADESAAEAPKVKF</sequence>
<comment type="similarity">
    <text evidence="2">Belongs to the LemA family.</text>
</comment>
<gene>
    <name evidence="6" type="ORF">MBBWO_01860</name>
</gene>
<dbReference type="InterPro" id="IPR023353">
    <property type="entry name" value="LemA-like_dom_sf"/>
</dbReference>
<dbReference type="Pfam" id="PF04011">
    <property type="entry name" value="LemA"/>
    <property type="match status" value="1"/>
</dbReference>
<keyword evidence="4" id="KW-1133">Transmembrane helix</keyword>
<proteinExistence type="inferred from homology"/>
<evidence type="ECO:0000256" key="2">
    <source>
        <dbReference type="ARBA" id="ARBA00008854"/>
    </source>
</evidence>
<evidence type="ECO:0000256" key="5">
    <source>
        <dbReference type="ARBA" id="ARBA00023136"/>
    </source>
</evidence>
<dbReference type="InterPro" id="IPR007156">
    <property type="entry name" value="MamQ_LemA"/>
</dbReference>
<dbReference type="PANTHER" id="PTHR34478:SF2">
    <property type="entry name" value="MEMBRANE PROTEIN"/>
    <property type="match status" value="1"/>
</dbReference>
<keyword evidence="5" id="KW-0472">Membrane</keyword>
<name>A0A2U1S9E8_9EURY</name>
<accession>A0A2U1S9E8</accession>
<dbReference type="EMBL" id="MZGU01000002">
    <property type="protein sequence ID" value="PWB87071.1"/>
    <property type="molecule type" value="Genomic_DNA"/>
</dbReference>